<dbReference type="Gene3D" id="3.40.50.300">
    <property type="entry name" value="P-loop containing nucleotide triphosphate hydrolases"/>
    <property type="match status" value="1"/>
</dbReference>
<organism evidence="3 4">
    <name type="scientific">Rhypophila decipiens</name>
    <dbReference type="NCBI Taxonomy" id="261697"/>
    <lineage>
        <taxon>Eukaryota</taxon>
        <taxon>Fungi</taxon>
        <taxon>Dikarya</taxon>
        <taxon>Ascomycota</taxon>
        <taxon>Pezizomycotina</taxon>
        <taxon>Sordariomycetes</taxon>
        <taxon>Sordariomycetidae</taxon>
        <taxon>Sordariales</taxon>
        <taxon>Naviculisporaceae</taxon>
        <taxon>Rhypophila</taxon>
    </lineage>
</organism>
<keyword evidence="1" id="KW-0677">Repeat</keyword>
<dbReference type="AlphaFoldDB" id="A0AAN7B0L4"/>
<name>A0AAN7B0L4_9PEZI</name>
<keyword evidence="4" id="KW-1185">Reference proteome</keyword>
<dbReference type="SUPFAM" id="SSF52540">
    <property type="entry name" value="P-loop containing nucleoside triphosphate hydrolases"/>
    <property type="match status" value="1"/>
</dbReference>
<reference evidence="3" key="2">
    <citation type="submission" date="2023-05" db="EMBL/GenBank/DDBJ databases">
        <authorList>
            <consortium name="Lawrence Berkeley National Laboratory"/>
            <person name="Steindorff A."/>
            <person name="Hensen N."/>
            <person name="Bonometti L."/>
            <person name="Westerberg I."/>
            <person name="Brannstrom I.O."/>
            <person name="Guillou S."/>
            <person name="Cros-Aarteil S."/>
            <person name="Calhoun S."/>
            <person name="Haridas S."/>
            <person name="Kuo A."/>
            <person name="Mondo S."/>
            <person name="Pangilinan J."/>
            <person name="Riley R."/>
            <person name="Labutti K."/>
            <person name="Andreopoulos B."/>
            <person name="Lipzen A."/>
            <person name="Chen C."/>
            <person name="Yanf M."/>
            <person name="Daum C."/>
            <person name="Ng V."/>
            <person name="Clum A."/>
            <person name="Ohm R."/>
            <person name="Martin F."/>
            <person name="Silar P."/>
            <person name="Natvig D."/>
            <person name="Lalanne C."/>
            <person name="Gautier V."/>
            <person name="Ament-Velasquez S.L."/>
            <person name="Kruys A."/>
            <person name="Hutchinson M.I."/>
            <person name="Powell A.J."/>
            <person name="Barry K."/>
            <person name="Miller A.N."/>
            <person name="Grigoriev I.V."/>
            <person name="Debuchy R."/>
            <person name="Gladieux P."/>
            <person name="Thoren M.H."/>
            <person name="Johannesson H."/>
        </authorList>
    </citation>
    <scope>NUCLEOTIDE SEQUENCE</scope>
    <source>
        <strain evidence="3">PSN293</strain>
    </source>
</reference>
<evidence type="ECO:0000313" key="3">
    <source>
        <dbReference type="EMBL" id="KAK4208281.1"/>
    </source>
</evidence>
<comment type="caution">
    <text evidence="3">The sequence shown here is derived from an EMBL/GenBank/DDBJ whole genome shotgun (WGS) entry which is preliminary data.</text>
</comment>
<dbReference type="InterPro" id="IPR056884">
    <property type="entry name" value="NPHP3-like_N"/>
</dbReference>
<evidence type="ECO:0000313" key="4">
    <source>
        <dbReference type="Proteomes" id="UP001301769"/>
    </source>
</evidence>
<dbReference type="PANTHER" id="PTHR10039">
    <property type="entry name" value="AMELOGENIN"/>
    <property type="match status" value="1"/>
</dbReference>
<dbReference type="InterPro" id="IPR027417">
    <property type="entry name" value="P-loop_NTPase"/>
</dbReference>
<dbReference type="EMBL" id="MU858250">
    <property type="protein sequence ID" value="KAK4208281.1"/>
    <property type="molecule type" value="Genomic_DNA"/>
</dbReference>
<evidence type="ECO:0000259" key="2">
    <source>
        <dbReference type="Pfam" id="PF24883"/>
    </source>
</evidence>
<sequence length="556" mass="62687">MALVRQPRPEKLRLEEAIQRFEASLDPPYITKFKTLKTGPALKPSDVFRLTEEVNRDGHKVHKTWRQYGSRLQKALDQIVVFTKVGDILVGGSQNMIACGVWAAVRLSIQITTGYLTFFDKVSNLWMQIGRSCEVQEELVQLFPQSTELQTLMSEYLVVTVNFCQRIVTFFQAPFDIQSHINVHHYDGFDRRQRHERKRGPVHWIFELEKYIGWKSDAKRLPCVLSGKIGRGKTVAAANIISALQAYEDPNSTAVAGFFCRADDPRTLEADTIIGSLLHQLVRSLGLTAERAVNRYTPETTTPSEVIDAALKTLPKDRRYFIVIDALDLCDKDTLCEVATKLSYAQMEFPTSSEFLLFSCLYTCRDDSSFLPLLKTLFNTHDKVDAQPTFFIMHHISMSDPRRDPEIEAYITSEIAARRNIRNLSPDLEAAVTAALIAGAQGMFLWVALQLEILFPRYHPSRTLSDSDLTMLLERLPKDLESAYDKALEHISDSQRSKQVFQLVVGCERPLTTGELAVAANVKPGDIHWDQSTFPLDPSALVGACVWWSSGSHGGG</sequence>
<protein>
    <recommendedName>
        <fullName evidence="2">Nephrocystin 3-like N-terminal domain-containing protein</fullName>
    </recommendedName>
</protein>
<dbReference type="PANTHER" id="PTHR10039:SF10">
    <property type="entry name" value="NACHT DOMAIN-CONTAINING PROTEIN"/>
    <property type="match status" value="1"/>
</dbReference>
<gene>
    <name evidence="3" type="ORF">QBC37DRAFT_392148</name>
</gene>
<accession>A0AAN7B0L4</accession>
<dbReference type="Proteomes" id="UP001301769">
    <property type="component" value="Unassembled WGS sequence"/>
</dbReference>
<evidence type="ECO:0000256" key="1">
    <source>
        <dbReference type="ARBA" id="ARBA00022737"/>
    </source>
</evidence>
<proteinExistence type="predicted"/>
<dbReference type="Pfam" id="PF24883">
    <property type="entry name" value="NPHP3_N"/>
    <property type="match status" value="1"/>
</dbReference>
<reference evidence="3" key="1">
    <citation type="journal article" date="2023" name="Mol. Phylogenet. Evol.">
        <title>Genome-scale phylogeny and comparative genomics of the fungal order Sordariales.</title>
        <authorList>
            <person name="Hensen N."/>
            <person name="Bonometti L."/>
            <person name="Westerberg I."/>
            <person name="Brannstrom I.O."/>
            <person name="Guillou S."/>
            <person name="Cros-Aarteil S."/>
            <person name="Calhoun S."/>
            <person name="Haridas S."/>
            <person name="Kuo A."/>
            <person name="Mondo S."/>
            <person name="Pangilinan J."/>
            <person name="Riley R."/>
            <person name="LaButti K."/>
            <person name="Andreopoulos B."/>
            <person name="Lipzen A."/>
            <person name="Chen C."/>
            <person name="Yan M."/>
            <person name="Daum C."/>
            <person name="Ng V."/>
            <person name="Clum A."/>
            <person name="Steindorff A."/>
            <person name="Ohm R.A."/>
            <person name="Martin F."/>
            <person name="Silar P."/>
            <person name="Natvig D.O."/>
            <person name="Lalanne C."/>
            <person name="Gautier V."/>
            <person name="Ament-Velasquez S.L."/>
            <person name="Kruys A."/>
            <person name="Hutchinson M.I."/>
            <person name="Powell A.J."/>
            <person name="Barry K."/>
            <person name="Miller A.N."/>
            <person name="Grigoriev I.V."/>
            <person name="Debuchy R."/>
            <person name="Gladieux P."/>
            <person name="Hiltunen Thoren M."/>
            <person name="Johannesson H."/>
        </authorList>
    </citation>
    <scope>NUCLEOTIDE SEQUENCE</scope>
    <source>
        <strain evidence="3">PSN293</strain>
    </source>
</reference>
<feature type="domain" description="Nephrocystin 3-like N-terminal" evidence="2">
    <location>
        <begin position="203"/>
        <end position="340"/>
    </location>
</feature>